<name>A0A7J3QG00_9CREN</name>
<keyword evidence="2" id="KW-0547">Nucleotide-binding</keyword>
<dbReference type="PANTHER" id="PTHR43384:SF7">
    <property type="entry name" value="CARBON-MONOXIDE DEHYDROGENASE ACCESSORY PROTEIN"/>
    <property type="match status" value="1"/>
</dbReference>
<dbReference type="EMBL" id="DTET01000155">
    <property type="protein sequence ID" value="HGV66791.1"/>
    <property type="molecule type" value="Genomic_DNA"/>
</dbReference>
<dbReference type="SUPFAM" id="SSF52540">
    <property type="entry name" value="P-loop containing nucleoside triphosphate hydrolases"/>
    <property type="match status" value="1"/>
</dbReference>
<dbReference type="GO" id="GO:0016887">
    <property type="term" value="F:ATP hydrolysis activity"/>
    <property type="evidence" value="ECO:0007669"/>
    <property type="project" value="TreeGrafter"/>
</dbReference>
<comment type="caution">
    <text evidence="2">The sequence shown here is derived from an EMBL/GenBank/DDBJ whole genome shotgun (WGS) entry which is preliminary data.</text>
</comment>
<sequence length="274" mass="30639">MLNLGDLASRWCFNVVKRPFYASISGKGGAGKTTLTVLLLKTLLENSKDEEILVVDADPATNLPQALGLSINKTIGDVAEEFRKGFHELNSFGFEKRALLEYVIMRDCIVEASEFDFIAMGRGEGEGCYCYVNSILSSILSKLVQNYDVVLIDMEAGLEHLNRRLDRHVNTMIVVVEPSVMGFKTAERIKEIIKEVKIDVEEIYVVGNRFPKNVEEKLYSWANSIGYKVAGILPEDPVIQEYNMLGKPLIYLPNNSLAAKAAKDIAKMIRLIDI</sequence>
<evidence type="ECO:0000259" key="1">
    <source>
        <dbReference type="Pfam" id="PF01656"/>
    </source>
</evidence>
<protein>
    <submittedName>
        <fullName evidence="2">ATP-binding protein</fullName>
    </submittedName>
</protein>
<dbReference type="InterPro" id="IPR050625">
    <property type="entry name" value="ParA/MinD_ATPase"/>
</dbReference>
<reference evidence="2" key="1">
    <citation type="journal article" date="2020" name="mSystems">
        <title>Genome- and Community-Level Interaction Insights into Carbon Utilization and Element Cycling Functions of Hydrothermarchaeota in Hydrothermal Sediment.</title>
        <authorList>
            <person name="Zhou Z."/>
            <person name="Liu Y."/>
            <person name="Xu W."/>
            <person name="Pan J."/>
            <person name="Luo Z.H."/>
            <person name="Li M."/>
        </authorList>
    </citation>
    <scope>NUCLEOTIDE SEQUENCE [LARGE SCALE GENOMIC DNA]</scope>
    <source>
        <strain evidence="2">SpSt-721</strain>
    </source>
</reference>
<dbReference type="Gene3D" id="3.40.50.300">
    <property type="entry name" value="P-loop containing nucleotide triphosphate hydrolases"/>
    <property type="match status" value="1"/>
</dbReference>
<dbReference type="GO" id="GO:0005829">
    <property type="term" value="C:cytosol"/>
    <property type="evidence" value="ECO:0007669"/>
    <property type="project" value="TreeGrafter"/>
</dbReference>
<organism evidence="2">
    <name type="scientific">Ignisphaera aggregans</name>
    <dbReference type="NCBI Taxonomy" id="334771"/>
    <lineage>
        <taxon>Archaea</taxon>
        <taxon>Thermoproteota</taxon>
        <taxon>Thermoprotei</taxon>
        <taxon>Desulfurococcales</taxon>
        <taxon>Desulfurococcaceae</taxon>
        <taxon>Ignisphaera</taxon>
    </lineage>
</organism>
<accession>A0A7J3QG00</accession>
<dbReference type="AlphaFoldDB" id="A0A7J3QG00"/>
<dbReference type="InterPro" id="IPR002586">
    <property type="entry name" value="CobQ/CobB/MinD/ParA_Nub-bd_dom"/>
</dbReference>
<dbReference type="GO" id="GO:0051782">
    <property type="term" value="P:negative regulation of cell division"/>
    <property type="evidence" value="ECO:0007669"/>
    <property type="project" value="TreeGrafter"/>
</dbReference>
<keyword evidence="2" id="KW-0067">ATP-binding</keyword>
<evidence type="ECO:0000313" key="2">
    <source>
        <dbReference type="EMBL" id="HGV66791.1"/>
    </source>
</evidence>
<dbReference type="InterPro" id="IPR014433">
    <property type="entry name" value="CooC"/>
</dbReference>
<dbReference type="PANTHER" id="PTHR43384">
    <property type="entry name" value="SEPTUM SITE-DETERMINING PROTEIN MIND HOMOLOG, CHLOROPLASTIC-RELATED"/>
    <property type="match status" value="1"/>
</dbReference>
<dbReference type="PIRSF" id="PIRSF005647">
    <property type="entry name" value="CooC"/>
    <property type="match status" value="1"/>
</dbReference>
<dbReference type="GO" id="GO:0009898">
    <property type="term" value="C:cytoplasmic side of plasma membrane"/>
    <property type="evidence" value="ECO:0007669"/>
    <property type="project" value="TreeGrafter"/>
</dbReference>
<proteinExistence type="predicted"/>
<dbReference type="InterPro" id="IPR027417">
    <property type="entry name" value="P-loop_NTPase"/>
</dbReference>
<feature type="domain" description="CobQ/CobB/MinD/ParA nucleotide binding" evidence="1">
    <location>
        <begin position="24"/>
        <end position="244"/>
    </location>
</feature>
<dbReference type="GO" id="GO:0005524">
    <property type="term" value="F:ATP binding"/>
    <property type="evidence" value="ECO:0007669"/>
    <property type="project" value="UniProtKB-KW"/>
</dbReference>
<gene>
    <name evidence="2" type="ORF">ENV02_03125</name>
</gene>
<dbReference type="Pfam" id="PF01656">
    <property type="entry name" value="CbiA"/>
    <property type="match status" value="1"/>
</dbReference>